<dbReference type="PANTHER" id="PTHR42754">
    <property type="entry name" value="ENDOGLUCANASE"/>
    <property type="match status" value="1"/>
</dbReference>
<dbReference type="Proteomes" id="UP000199031">
    <property type="component" value="Unassembled WGS sequence"/>
</dbReference>
<evidence type="ECO:0000313" key="3">
    <source>
        <dbReference type="EMBL" id="SFQ01261.1"/>
    </source>
</evidence>
<organism evidence="3 4">
    <name type="scientific">Parafilimonas terrae</name>
    <dbReference type="NCBI Taxonomy" id="1465490"/>
    <lineage>
        <taxon>Bacteria</taxon>
        <taxon>Pseudomonadati</taxon>
        <taxon>Bacteroidota</taxon>
        <taxon>Chitinophagia</taxon>
        <taxon>Chitinophagales</taxon>
        <taxon>Chitinophagaceae</taxon>
        <taxon>Parafilimonas</taxon>
    </lineage>
</organism>
<protein>
    <submittedName>
        <fullName evidence="3">Por secretion system C-terminal sorting domain-containing protein</fullName>
    </submittedName>
</protein>
<feature type="domain" description="Secretion system C-terminal sorting" evidence="2">
    <location>
        <begin position="441"/>
        <end position="510"/>
    </location>
</feature>
<keyword evidence="1" id="KW-0732">Signal</keyword>
<dbReference type="RefSeq" id="WP_090657385.1">
    <property type="nucleotide sequence ID" value="NZ_FOXQ01000004.1"/>
</dbReference>
<dbReference type="NCBIfam" id="TIGR04183">
    <property type="entry name" value="Por_Secre_tail"/>
    <property type="match status" value="1"/>
</dbReference>
<dbReference type="EMBL" id="FOXQ01000004">
    <property type="protein sequence ID" value="SFQ01261.1"/>
    <property type="molecule type" value="Genomic_DNA"/>
</dbReference>
<dbReference type="AlphaFoldDB" id="A0A1I5V1A1"/>
<proteinExistence type="predicted"/>
<accession>A0A1I5V1A1</accession>
<dbReference type="OrthoDB" id="9805017at2"/>
<dbReference type="PANTHER" id="PTHR42754:SF1">
    <property type="entry name" value="LIPOPROTEIN"/>
    <property type="match status" value="1"/>
</dbReference>
<sequence length="512" mass="58063">MKTTFTFICFYAALLCYVNSSAQQATFQKSYAFEKDHHVEQFLQLPGKGSLMIGWQPVVCRGGSNCKPYIFCLRFDERGNAIWSKNYYTNISFSSPKATITADGGFLFLGKLYDKTKLEYKGALLVKCNKNGNVIWSKQISSKNYSALSPQLIYENKKKEILILYTVANDMYYSELFQILKLDKNGNLLWFKTIDTKPSYSVDIYTANSIIQIGNEIFIGGNINCQPCEGIVTANIIHLSSNDGSVISFKELRARPLNYNNNTNIIDFFIADNKLLAFGGFGIENRYNWFVYPINDSTTSESAALIKPDLFALQRYLKAHKILLPLQFASSAYFKKDLSLVEFYTYDQSEKINLNQYDSLGRICPEFSIPKIHLSMPDKKFSLNTKVYSIISDSVYISNGVVHDSSFTLMQTSICEDSANIQSNSKEKISNVNTDKNTSTVFPNPVENVLYVQHLKSGKNILTVINSIGVVLNRTTTYNQNEKIMVGHLPGGVYYLNIRGDKQNTTYRFIKQ</sequence>
<evidence type="ECO:0000259" key="2">
    <source>
        <dbReference type="Pfam" id="PF18962"/>
    </source>
</evidence>
<evidence type="ECO:0000313" key="4">
    <source>
        <dbReference type="Proteomes" id="UP000199031"/>
    </source>
</evidence>
<evidence type="ECO:0000256" key="1">
    <source>
        <dbReference type="SAM" id="SignalP"/>
    </source>
</evidence>
<dbReference type="InterPro" id="IPR026444">
    <property type="entry name" value="Secre_tail"/>
</dbReference>
<dbReference type="Pfam" id="PF18962">
    <property type="entry name" value="Por_Secre_tail"/>
    <property type="match status" value="1"/>
</dbReference>
<feature type="signal peptide" evidence="1">
    <location>
        <begin position="1"/>
        <end position="24"/>
    </location>
</feature>
<gene>
    <name evidence="3" type="ORF">SAMN05444277_104150</name>
</gene>
<feature type="chain" id="PRO_5011756914" evidence="1">
    <location>
        <begin position="25"/>
        <end position="512"/>
    </location>
</feature>
<name>A0A1I5V1A1_9BACT</name>
<reference evidence="3 4" key="1">
    <citation type="submission" date="2016-10" db="EMBL/GenBank/DDBJ databases">
        <authorList>
            <person name="de Groot N.N."/>
        </authorList>
    </citation>
    <scope>NUCLEOTIDE SEQUENCE [LARGE SCALE GENOMIC DNA]</scope>
    <source>
        <strain evidence="3 4">DSM 28286</strain>
    </source>
</reference>
<keyword evidence="4" id="KW-1185">Reference proteome</keyword>